<evidence type="ECO:0000313" key="3">
    <source>
        <dbReference type="Proteomes" id="UP000252172"/>
    </source>
</evidence>
<gene>
    <name evidence="2" type="ORF">DQ356_02900</name>
</gene>
<feature type="signal peptide" evidence="1">
    <location>
        <begin position="1"/>
        <end position="22"/>
    </location>
</feature>
<accession>A0A368N383</accession>
<proteinExistence type="predicted"/>
<evidence type="ECO:0000313" key="2">
    <source>
        <dbReference type="EMBL" id="RCU43985.1"/>
    </source>
</evidence>
<protein>
    <recommendedName>
        <fullName evidence="4">Lipoprotein</fullName>
    </recommendedName>
</protein>
<dbReference type="AlphaFoldDB" id="A0A368N383"/>
<dbReference type="EMBL" id="QPIE01000002">
    <property type="protein sequence ID" value="RCU43985.1"/>
    <property type="molecule type" value="Genomic_DNA"/>
</dbReference>
<reference evidence="2 3" key="1">
    <citation type="submission" date="2018-07" db="EMBL/GenBank/DDBJ databases">
        <title>Chryseobacterium lacus sp. nov., isolated from lake water.</title>
        <authorList>
            <person name="Li C.-M."/>
        </authorList>
    </citation>
    <scope>NUCLEOTIDE SEQUENCE [LARGE SCALE GENOMIC DNA]</scope>
    <source>
        <strain evidence="2 3">YLOS41</strain>
    </source>
</reference>
<keyword evidence="3" id="KW-1185">Reference proteome</keyword>
<dbReference type="PROSITE" id="PS51257">
    <property type="entry name" value="PROKAR_LIPOPROTEIN"/>
    <property type="match status" value="1"/>
</dbReference>
<keyword evidence="1" id="KW-0732">Signal</keyword>
<evidence type="ECO:0008006" key="4">
    <source>
        <dbReference type="Google" id="ProtNLM"/>
    </source>
</evidence>
<comment type="caution">
    <text evidence="2">The sequence shown here is derived from an EMBL/GenBank/DDBJ whole genome shotgun (WGS) entry which is preliminary data.</text>
</comment>
<organism evidence="2 3">
    <name type="scientific">Chryseobacterium lacus</name>
    <dbReference type="NCBI Taxonomy" id="2058346"/>
    <lineage>
        <taxon>Bacteria</taxon>
        <taxon>Pseudomonadati</taxon>
        <taxon>Bacteroidota</taxon>
        <taxon>Flavobacteriia</taxon>
        <taxon>Flavobacteriales</taxon>
        <taxon>Weeksellaceae</taxon>
        <taxon>Chryseobacterium group</taxon>
        <taxon>Chryseobacterium</taxon>
    </lineage>
</organism>
<dbReference type="RefSeq" id="WP_114302964.1">
    <property type="nucleotide sequence ID" value="NZ_QPIE01000002.1"/>
</dbReference>
<dbReference type="OrthoDB" id="1451617at2"/>
<sequence>MKKTIYLILLLFCFSTISISCFEDIFGLEDEEEEISTTTNEKPGYDFSFTCAIGSKKTVPISAGTEKCQKAQEYFAKMYGCNEADYFNEANCKVCKDCG</sequence>
<evidence type="ECO:0000256" key="1">
    <source>
        <dbReference type="SAM" id="SignalP"/>
    </source>
</evidence>
<dbReference type="Proteomes" id="UP000252172">
    <property type="component" value="Unassembled WGS sequence"/>
</dbReference>
<name>A0A368N383_9FLAO</name>
<feature type="chain" id="PRO_5016705141" description="Lipoprotein" evidence="1">
    <location>
        <begin position="23"/>
        <end position="99"/>
    </location>
</feature>